<evidence type="ECO:0000313" key="3">
    <source>
        <dbReference type="Proteomes" id="UP001157418"/>
    </source>
</evidence>
<evidence type="ECO:0000313" key="2">
    <source>
        <dbReference type="EMBL" id="CAH1418543.1"/>
    </source>
</evidence>
<feature type="compositionally biased region" description="Basic residues" evidence="1">
    <location>
        <begin position="236"/>
        <end position="246"/>
    </location>
</feature>
<dbReference type="AlphaFoldDB" id="A0AAU9MCI5"/>
<name>A0AAU9MCI5_9ASTR</name>
<feature type="region of interest" description="Disordered" evidence="1">
    <location>
        <begin position="86"/>
        <end position="157"/>
    </location>
</feature>
<proteinExistence type="predicted"/>
<protein>
    <recommendedName>
        <fullName evidence="4">Aminotransferase-like plant mobile domain-containing protein</fullName>
    </recommendedName>
</protein>
<accession>A0AAU9MCI5</accession>
<comment type="caution">
    <text evidence="2">The sequence shown here is derived from an EMBL/GenBank/DDBJ whole genome shotgun (WGS) entry which is preliminary data.</text>
</comment>
<keyword evidence="3" id="KW-1185">Reference proteome</keyword>
<organism evidence="2 3">
    <name type="scientific">Lactuca virosa</name>
    <dbReference type="NCBI Taxonomy" id="75947"/>
    <lineage>
        <taxon>Eukaryota</taxon>
        <taxon>Viridiplantae</taxon>
        <taxon>Streptophyta</taxon>
        <taxon>Embryophyta</taxon>
        <taxon>Tracheophyta</taxon>
        <taxon>Spermatophyta</taxon>
        <taxon>Magnoliopsida</taxon>
        <taxon>eudicotyledons</taxon>
        <taxon>Gunneridae</taxon>
        <taxon>Pentapetalae</taxon>
        <taxon>asterids</taxon>
        <taxon>campanulids</taxon>
        <taxon>Asterales</taxon>
        <taxon>Asteraceae</taxon>
        <taxon>Cichorioideae</taxon>
        <taxon>Cichorieae</taxon>
        <taxon>Lactucinae</taxon>
        <taxon>Lactuca</taxon>
    </lineage>
</organism>
<feature type="compositionally biased region" description="Low complexity" evidence="1">
    <location>
        <begin position="119"/>
        <end position="132"/>
    </location>
</feature>
<evidence type="ECO:0008006" key="4">
    <source>
        <dbReference type="Google" id="ProtNLM"/>
    </source>
</evidence>
<sequence>MQLDFGETEYILICGLKVGPYVDLLHDEKDGALKRAIPTAVYKLADNIDDWNRFAWGTYFWTYTSGLMRGMFEKIEKFRLFKQANPESKKRLPPRQQSLVPDSPPVVVSPPRRKKYKSETSSTESATNAFSSQQPVVERTYMSSDTSTRSVKKKKKKKKTSIKELVKRLLGIVVDLTSKVDRILQKQDEPDTWFGEDEEMVNEGEEEPFYHADVVHSDAIHTKIEENHQNKEKKQWRVLKKQTKTL</sequence>
<dbReference type="EMBL" id="CAKMRJ010000113">
    <property type="protein sequence ID" value="CAH1418543.1"/>
    <property type="molecule type" value="Genomic_DNA"/>
</dbReference>
<feature type="compositionally biased region" description="Basic and acidic residues" evidence="1">
    <location>
        <begin position="225"/>
        <end position="235"/>
    </location>
</feature>
<dbReference type="Proteomes" id="UP001157418">
    <property type="component" value="Unassembled WGS sequence"/>
</dbReference>
<gene>
    <name evidence="2" type="ORF">LVIROSA_LOCUS6131</name>
</gene>
<evidence type="ECO:0000256" key="1">
    <source>
        <dbReference type="SAM" id="MobiDB-lite"/>
    </source>
</evidence>
<reference evidence="2 3" key="1">
    <citation type="submission" date="2022-01" db="EMBL/GenBank/DDBJ databases">
        <authorList>
            <person name="Xiong W."/>
            <person name="Schranz E."/>
        </authorList>
    </citation>
    <scope>NUCLEOTIDE SEQUENCE [LARGE SCALE GENOMIC DNA]</scope>
</reference>
<feature type="region of interest" description="Disordered" evidence="1">
    <location>
        <begin position="225"/>
        <end position="246"/>
    </location>
</feature>